<evidence type="ECO:0000256" key="3">
    <source>
        <dbReference type="ARBA" id="ARBA00022618"/>
    </source>
</evidence>
<dbReference type="InterPro" id="IPR050090">
    <property type="entry name" value="Tyrosine_recombinase_XerCD"/>
</dbReference>
<dbReference type="GO" id="GO:0051301">
    <property type="term" value="P:cell division"/>
    <property type="evidence" value="ECO:0007669"/>
    <property type="project" value="UniProtKB-KW"/>
</dbReference>
<keyword evidence="6 9" id="KW-0238">DNA-binding</keyword>
<comment type="similarity">
    <text evidence="9">Belongs to the 'phage' integrase family. XerC subfamily.</text>
</comment>
<dbReference type="EMBL" id="QHHQ01000005">
    <property type="protein sequence ID" value="RAH99261.1"/>
    <property type="molecule type" value="Genomic_DNA"/>
</dbReference>
<dbReference type="OrthoDB" id="9801717at2"/>
<comment type="subunit">
    <text evidence="9">Forms a cyclic heterotetrameric complex composed of two molecules of XerC and two molecules of XerD.</text>
</comment>
<dbReference type="SUPFAM" id="SSF56349">
    <property type="entry name" value="DNA breaking-rejoining enzymes"/>
    <property type="match status" value="1"/>
</dbReference>
<dbReference type="Gene3D" id="1.10.150.130">
    <property type="match status" value="1"/>
</dbReference>
<keyword evidence="3 9" id="KW-0132">Cell division</keyword>
<dbReference type="InterPro" id="IPR013762">
    <property type="entry name" value="Integrase-like_cat_sf"/>
</dbReference>
<dbReference type="InterPro" id="IPR044068">
    <property type="entry name" value="CB"/>
</dbReference>
<protein>
    <recommendedName>
        <fullName evidence="9">Tyrosine recombinase XerC</fullName>
    </recommendedName>
</protein>
<evidence type="ECO:0000256" key="1">
    <source>
        <dbReference type="ARBA" id="ARBA00004496"/>
    </source>
</evidence>
<sequence length="304" mass="32670">MQATRSKAPDAHLHLIDAFLEMMAVEKAASPHTLAAYRHDLLTFSGHCARRGTAADRAGAEDITSFVRAMAADGAAVSTQNRRLSAVRRYLRFLYAEGARGDDPGAQVASPKKTRPLPKVLSVEEVDRLLTIAEEAAQRGDPGAIRRAALVELLYAGGLRVSELVGLPDAAPRAESDMMVVRGKGEKERVVPLSRHAKAAVARWRTVRGPSRFMFPATSQTGHLTRQAFARELKALAGAAGLRAESVSPHVLRHAFATHLVARGADLRVVQALLGHQDIATTEIYTHVGTDHLASVVADCHPLG</sequence>
<evidence type="ECO:0000259" key="11">
    <source>
        <dbReference type="PROSITE" id="PS51900"/>
    </source>
</evidence>
<evidence type="ECO:0000256" key="9">
    <source>
        <dbReference type="HAMAP-Rule" id="MF_01808"/>
    </source>
</evidence>
<evidence type="ECO:0000256" key="5">
    <source>
        <dbReference type="ARBA" id="ARBA00022908"/>
    </source>
</evidence>
<dbReference type="InterPro" id="IPR002104">
    <property type="entry name" value="Integrase_catalytic"/>
</dbReference>
<dbReference type="GO" id="GO:0006313">
    <property type="term" value="P:DNA transposition"/>
    <property type="evidence" value="ECO:0007669"/>
    <property type="project" value="UniProtKB-UniRule"/>
</dbReference>
<keyword evidence="7 9" id="KW-0233">DNA recombination</keyword>
<comment type="subcellular location">
    <subcellularLocation>
        <location evidence="1 9">Cytoplasm</location>
    </subcellularLocation>
</comment>
<feature type="active site" evidence="9">
    <location>
        <position position="250"/>
    </location>
</feature>
<organism evidence="12 13">
    <name type="scientific">Acuticoccus sediminis</name>
    <dbReference type="NCBI Taxonomy" id="2184697"/>
    <lineage>
        <taxon>Bacteria</taxon>
        <taxon>Pseudomonadati</taxon>
        <taxon>Pseudomonadota</taxon>
        <taxon>Alphaproteobacteria</taxon>
        <taxon>Hyphomicrobiales</taxon>
        <taxon>Amorphaceae</taxon>
        <taxon>Acuticoccus</taxon>
    </lineage>
</organism>
<evidence type="ECO:0000313" key="12">
    <source>
        <dbReference type="EMBL" id="RAH99261.1"/>
    </source>
</evidence>
<dbReference type="GO" id="GO:0005737">
    <property type="term" value="C:cytoplasm"/>
    <property type="evidence" value="ECO:0007669"/>
    <property type="project" value="UniProtKB-SubCell"/>
</dbReference>
<evidence type="ECO:0000256" key="7">
    <source>
        <dbReference type="ARBA" id="ARBA00023172"/>
    </source>
</evidence>
<dbReference type="PROSITE" id="PS51900">
    <property type="entry name" value="CB"/>
    <property type="match status" value="1"/>
</dbReference>
<accession>A0A8B2NQH0</accession>
<dbReference type="HAMAP" id="MF_01808">
    <property type="entry name" value="Recomb_XerC_XerD"/>
    <property type="match status" value="1"/>
</dbReference>
<dbReference type="PROSITE" id="PS51898">
    <property type="entry name" value="TYR_RECOMBINASE"/>
    <property type="match status" value="1"/>
</dbReference>
<evidence type="ECO:0000256" key="8">
    <source>
        <dbReference type="ARBA" id="ARBA00023306"/>
    </source>
</evidence>
<dbReference type="InterPro" id="IPR023009">
    <property type="entry name" value="Tyrosine_recombinase_XerC/XerD"/>
</dbReference>
<dbReference type="GO" id="GO:0003677">
    <property type="term" value="F:DNA binding"/>
    <property type="evidence" value="ECO:0007669"/>
    <property type="project" value="UniProtKB-UniRule"/>
</dbReference>
<dbReference type="InterPro" id="IPR004107">
    <property type="entry name" value="Integrase_SAM-like_N"/>
</dbReference>
<dbReference type="NCBIfam" id="NF001399">
    <property type="entry name" value="PRK00283.1"/>
    <property type="match status" value="1"/>
</dbReference>
<comment type="function">
    <text evidence="9">Site-specific tyrosine recombinase, which acts by catalyzing the cutting and rejoining of the recombining DNA molecules. The XerC-XerD complex is essential to convert dimers of the bacterial chromosome into monomers to permit their segregation at cell division. It also contributes to the segregational stability of plasmids.</text>
</comment>
<comment type="caution">
    <text evidence="12">The sequence shown here is derived from an EMBL/GenBank/DDBJ whole genome shotgun (WGS) entry which is preliminary data.</text>
</comment>
<dbReference type="Proteomes" id="UP000249590">
    <property type="component" value="Unassembled WGS sequence"/>
</dbReference>
<feature type="active site" evidence="9">
    <location>
        <position position="184"/>
    </location>
</feature>
<feature type="domain" description="Tyr recombinase" evidence="10">
    <location>
        <begin position="116"/>
        <end position="298"/>
    </location>
</feature>
<evidence type="ECO:0000259" key="10">
    <source>
        <dbReference type="PROSITE" id="PS51898"/>
    </source>
</evidence>
<feature type="active site" evidence="9">
    <location>
        <position position="160"/>
    </location>
</feature>
<dbReference type="Pfam" id="PF02899">
    <property type="entry name" value="Phage_int_SAM_1"/>
    <property type="match status" value="1"/>
</dbReference>
<reference evidence="12 13" key="1">
    <citation type="submission" date="2018-05" db="EMBL/GenBank/DDBJ databases">
        <title>Acuticoccus sediminis sp. nov., isolated from deep-sea sediment of Indian Ocean.</title>
        <authorList>
            <person name="Liu X."/>
            <person name="Lai Q."/>
            <person name="Du Y."/>
            <person name="Sun F."/>
            <person name="Zhang X."/>
            <person name="Wang S."/>
            <person name="Shao Z."/>
        </authorList>
    </citation>
    <scope>NUCLEOTIDE SEQUENCE [LARGE SCALE GENOMIC DNA]</scope>
    <source>
        <strain evidence="12 13">PTG4-2</strain>
    </source>
</reference>
<evidence type="ECO:0000256" key="4">
    <source>
        <dbReference type="ARBA" id="ARBA00022829"/>
    </source>
</evidence>
<name>A0A8B2NQH0_9HYPH</name>
<dbReference type="Gene3D" id="1.10.443.10">
    <property type="entry name" value="Intergrase catalytic core"/>
    <property type="match status" value="1"/>
</dbReference>
<keyword evidence="13" id="KW-1185">Reference proteome</keyword>
<dbReference type="Pfam" id="PF00589">
    <property type="entry name" value="Phage_integrase"/>
    <property type="match status" value="1"/>
</dbReference>
<keyword evidence="8 9" id="KW-0131">Cell cycle</keyword>
<evidence type="ECO:0000313" key="13">
    <source>
        <dbReference type="Proteomes" id="UP000249590"/>
    </source>
</evidence>
<dbReference type="PANTHER" id="PTHR30349">
    <property type="entry name" value="PHAGE INTEGRASE-RELATED"/>
    <property type="match status" value="1"/>
</dbReference>
<dbReference type="PANTHER" id="PTHR30349:SF90">
    <property type="entry name" value="TYROSINE RECOMBINASE XERD"/>
    <property type="match status" value="1"/>
</dbReference>
<feature type="domain" description="Core-binding (CB)" evidence="11">
    <location>
        <begin position="10"/>
        <end position="95"/>
    </location>
</feature>
<dbReference type="InterPro" id="IPR010998">
    <property type="entry name" value="Integrase_recombinase_N"/>
</dbReference>
<dbReference type="RefSeq" id="WP_111349371.1">
    <property type="nucleotide sequence ID" value="NZ_QHHQ01000005.1"/>
</dbReference>
<feature type="active site" evidence="9">
    <location>
        <position position="253"/>
    </location>
</feature>
<dbReference type="InterPro" id="IPR011010">
    <property type="entry name" value="DNA_brk_join_enz"/>
</dbReference>
<dbReference type="AlphaFoldDB" id="A0A8B2NQH0"/>
<dbReference type="GO" id="GO:0007059">
    <property type="term" value="P:chromosome segregation"/>
    <property type="evidence" value="ECO:0007669"/>
    <property type="project" value="UniProtKB-UniRule"/>
</dbReference>
<keyword evidence="5 9" id="KW-0229">DNA integration</keyword>
<keyword evidence="2 9" id="KW-0963">Cytoplasm</keyword>
<evidence type="ECO:0000256" key="6">
    <source>
        <dbReference type="ARBA" id="ARBA00023125"/>
    </source>
</evidence>
<evidence type="ECO:0000256" key="2">
    <source>
        <dbReference type="ARBA" id="ARBA00022490"/>
    </source>
</evidence>
<dbReference type="GO" id="GO:0009037">
    <property type="term" value="F:tyrosine-based site-specific recombinase activity"/>
    <property type="evidence" value="ECO:0007669"/>
    <property type="project" value="UniProtKB-UniRule"/>
</dbReference>
<feature type="active site" description="O-(3'-phospho-DNA)-tyrosine intermediate" evidence="9">
    <location>
        <position position="285"/>
    </location>
</feature>
<keyword evidence="4 9" id="KW-0159">Chromosome partition</keyword>
<feature type="active site" evidence="9">
    <location>
        <position position="276"/>
    </location>
</feature>
<gene>
    <name evidence="9" type="primary">xerC</name>
    <name evidence="12" type="ORF">DLJ53_22220</name>
</gene>
<proteinExistence type="inferred from homology"/>